<dbReference type="Proteomes" id="UP000051269">
    <property type="component" value="Unassembled WGS sequence"/>
</dbReference>
<accession>A0A0R2RBR0</accession>
<evidence type="ECO:0000313" key="2">
    <source>
        <dbReference type="Proteomes" id="UP000051269"/>
    </source>
</evidence>
<evidence type="ECO:0000313" key="1">
    <source>
        <dbReference type="EMBL" id="KRO59781.1"/>
    </source>
</evidence>
<gene>
    <name evidence="1" type="ORF">ABR82_08410</name>
</gene>
<dbReference type="AlphaFoldDB" id="A0A0R2RBR0"/>
<proteinExistence type="predicted"/>
<protein>
    <submittedName>
        <fullName evidence="1">Uncharacterized protein</fullName>
    </submittedName>
</protein>
<name>A0A0R2RBR0_9BACT</name>
<dbReference type="EMBL" id="LIBO01000359">
    <property type="protein sequence ID" value="KRO59781.1"/>
    <property type="molecule type" value="Genomic_DNA"/>
</dbReference>
<reference evidence="1 2" key="1">
    <citation type="submission" date="2015-10" db="EMBL/GenBank/DDBJ databases">
        <title>Metagenome-Assembled Genomes uncover a global brackish microbiome.</title>
        <authorList>
            <person name="Hugerth L.W."/>
            <person name="Larsson J."/>
            <person name="Alneberg J."/>
            <person name="Lindh M.V."/>
            <person name="Legrand C."/>
            <person name="Pinhassi J."/>
            <person name="Andersson A.F."/>
        </authorList>
    </citation>
    <scope>NUCLEOTIDE SEQUENCE [LARGE SCALE GENOMIC DNA]</scope>
    <source>
        <strain evidence="1">BACL18 MAG-120507-bin52</strain>
    </source>
</reference>
<sequence length="273" mass="28896">MNSTGWRFSNQNDVTKTITLASANANAFTAEYQLSSLNKAYIRFGLSPNLEDLLLRGQAGLESEIVSSDKRRVSVRNTFGSEVVRAFVEVSASAVINDTASDLAVAGTTVLRRNQAQTHQVEVELDGSSTTHIITLGFDDGIDTPNPDSDADGLLDSWENSYFGNLGQSASGDPDGDGVGNLLEMKLGSDPNSSVSTGLPVPSVLSLTSEGFTITFPTVTGLNYQVVGTENLTGTSWPNIGLSITGDGQPRSVTDSSATNSSRKFYKVQISTP</sequence>
<comment type="caution">
    <text evidence="1">The sequence shown here is derived from an EMBL/GenBank/DDBJ whole genome shotgun (WGS) entry which is preliminary data.</text>
</comment>
<organism evidence="1 2">
    <name type="scientific">Verrucomicrobia subdivision 6 bacterium BACL9 MAG-120507-bin52</name>
    <dbReference type="NCBI Taxonomy" id="1655590"/>
    <lineage>
        <taxon>Bacteria</taxon>
        <taxon>Pseudomonadati</taxon>
        <taxon>Verrucomicrobiota</taxon>
        <taxon>Verrucomicrobiia</taxon>
        <taxon>Verrucomicrobiales</taxon>
        <taxon>Verrucomicrobia subdivision 6</taxon>
    </lineage>
</organism>